<reference evidence="3" key="2">
    <citation type="journal article" date="2018" name="Genome Announc.">
        <title>First Report of a Complete Genome Sequence of White spot syndrome virus from India.</title>
        <authorList>
            <person name="Vinaya Kumar K."/>
            <person name="Shekhar M.S."/>
            <person name="Otta S.K."/>
            <person name="Karthic K."/>
            <person name="Ashok Kumar J."/>
            <person name="Gopikrishna G."/>
            <person name="Vijayan K.K."/>
        </authorList>
    </citation>
    <scope>NUCLEOTIDE SEQUENCE</scope>
    <source>
        <strain evidence="3">IN_AP4RU</strain>
    </source>
</reference>
<comment type="similarity">
    <text evidence="1">Belongs to the ribonucleoside diphosphate reductase large chain family.</text>
</comment>
<dbReference type="InterPro" id="IPR039718">
    <property type="entry name" value="Rrm1"/>
</dbReference>
<evidence type="ECO:0000259" key="2">
    <source>
        <dbReference type="Pfam" id="PF02867"/>
    </source>
</evidence>
<dbReference type="Gene3D" id="3.20.70.20">
    <property type="match status" value="1"/>
</dbReference>
<dbReference type="Pfam" id="PF02867">
    <property type="entry name" value="Ribonuc_red_lgC"/>
    <property type="match status" value="1"/>
</dbReference>
<evidence type="ECO:0000256" key="1">
    <source>
        <dbReference type="ARBA" id="ARBA00010406"/>
    </source>
</evidence>
<dbReference type="EMBL" id="MG702567">
    <property type="protein sequence ID" value="AUO15198.1"/>
    <property type="molecule type" value="Genomic_DNA"/>
</dbReference>
<proteinExistence type="inferred from homology"/>
<dbReference type="SUPFAM" id="SSF51998">
    <property type="entry name" value="PFL-like glycyl radical enzymes"/>
    <property type="match status" value="1"/>
</dbReference>
<dbReference type="Proteomes" id="UP000267352">
    <property type="component" value="Segment"/>
</dbReference>
<accession>A0A2I6SCB1</accession>
<dbReference type="GO" id="GO:0009263">
    <property type="term" value="P:deoxyribonucleotide biosynthetic process"/>
    <property type="evidence" value="ECO:0007669"/>
    <property type="project" value="TreeGrafter"/>
</dbReference>
<dbReference type="InterPro" id="IPR000788">
    <property type="entry name" value="RNR_lg_C"/>
</dbReference>
<name>A0A2I6SCB1_9VIRU</name>
<organism evidence="3">
    <name type="scientific">White spot syndrome virus</name>
    <dbReference type="NCBI Taxonomy" id="342409"/>
    <lineage>
        <taxon>Viruses</taxon>
        <taxon>Viruses incertae sedis</taxon>
        <taxon>Naldaviricetes</taxon>
        <taxon>Nimaviridae</taxon>
        <taxon>Whispovirus</taxon>
    </lineage>
</organism>
<evidence type="ECO:0000313" key="3">
    <source>
        <dbReference type="EMBL" id="AUO15198.1"/>
    </source>
</evidence>
<feature type="domain" description="Ribonucleotide reductase large subunit C-terminal" evidence="2">
    <location>
        <begin position="1"/>
        <end position="46"/>
    </location>
</feature>
<dbReference type="PANTHER" id="PTHR11573">
    <property type="entry name" value="RIBONUCLEOSIDE-DIPHOSPHATE REDUCTASE LARGE CHAIN"/>
    <property type="match status" value="1"/>
</dbReference>
<dbReference type="GO" id="GO:0004748">
    <property type="term" value="F:ribonucleoside-diphosphate reductase activity, thioredoxin disulfide as acceptor"/>
    <property type="evidence" value="ECO:0007669"/>
    <property type="project" value="TreeGrafter"/>
</dbReference>
<dbReference type="PANTHER" id="PTHR11573:SF6">
    <property type="entry name" value="RIBONUCLEOSIDE-DIPHOSPHATE REDUCTASE LARGE SUBUNIT"/>
    <property type="match status" value="1"/>
</dbReference>
<reference evidence="3" key="1">
    <citation type="submission" date="2017-12" db="EMBL/GenBank/DDBJ databases">
        <authorList>
            <person name="Katneni V.K."/>
            <person name="Shekhar M.S."/>
            <person name="Otta S.K."/>
            <person name="Karthic K."/>
            <person name="Jangam A.K."/>
            <person name="Gopikrishna G."/>
            <person name="Vijayan K.K."/>
        </authorList>
    </citation>
    <scope>NUCLEOTIDE SEQUENCE [LARGE SCALE GENOMIC DNA]</scope>
    <source>
        <strain evidence="3">IN_AP4RU</strain>
    </source>
</reference>
<protein>
    <submittedName>
        <fullName evidence="3">WSSV429</fullName>
    </submittedName>
</protein>
<sequence length="53" mass="6148">MTRNLDKVIDVNFYAVDKTRISNMKTRPMGLGVQGLADLFFKLRIPSNLKKRH</sequence>
<dbReference type="GO" id="GO:0005524">
    <property type="term" value="F:ATP binding"/>
    <property type="evidence" value="ECO:0007669"/>
    <property type="project" value="TreeGrafter"/>
</dbReference>